<dbReference type="Proteomes" id="UP000178449">
    <property type="component" value="Unassembled WGS sequence"/>
</dbReference>
<proteinExistence type="predicted"/>
<dbReference type="EMBL" id="MFNE01000006">
    <property type="protein sequence ID" value="OGG97015.1"/>
    <property type="molecule type" value="Genomic_DNA"/>
</dbReference>
<comment type="caution">
    <text evidence="1">The sequence shown here is derived from an EMBL/GenBank/DDBJ whole genome shotgun (WGS) entry which is preliminary data.</text>
</comment>
<evidence type="ECO:0000313" key="1">
    <source>
        <dbReference type="EMBL" id="OGG97015.1"/>
    </source>
</evidence>
<evidence type="ECO:0000313" key="2">
    <source>
        <dbReference type="Proteomes" id="UP000178449"/>
    </source>
</evidence>
<protein>
    <recommendedName>
        <fullName evidence="3">General secretion pathway GspH domain-containing protein</fullName>
    </recommendedName>
</protein>
<reference evidence="1 2" key="1">
    <citation type="journal article" date="2016" name="Nat. Commun.">
        <title>Thousands of microbial genomes shed light on interconnected biogeochemical processes in an aquifer system.</title>
        <authorList>
            <person name="Anantharaman K."/>
            <person name="Brown C.T."/>
            <person name="Hug L.A."/>
            <person name="Sharon I."/>
            <person name="Castelle C.J."/>
            <person name="Probst A.J."/>
            <person name="Thomas B.C."/>
            <person name="Singh A."/>
            <person name="Wilkins M.J."/>
            <person name="Karaoz U."/>
            <person name="Brodie E.L."/>
            <person name="Williams K.H."/>
            <person name="Hubbard S.S."/>
            <person name="Banfield J.F."/>
        </authorList>
    </citation>
    <scope>NUCLEOTIDE SEQUENCE [LARGE SCALE GENOMIC DNA]</scope>
</reference>
<name>A0A1F6GFY2_9PROT</name>
<evidence type="ECO:0008006" key="3">
    <source>
        <dbReference type="Google" id="ProtNLM"/>
    </source>
</evidence>
<organism evidence="1 2">
    <name type="scientific">Candidatus Lambdaproteobacteria bacterium RIFOXYD2_FULL_50_16</name>
    <dbReference type="NCBI Taxonomy" id="1817772"/>
    <lineage>
        <taxon>Bacteria</taxon>
        <taxon>Pseudomonadati</taxon>
        <taxon>Pseudomonadota</taxon>
        <taxon>Candidatus Lambdaproteobacteria</taxon>
    </lineage>
</organism>
<gene>
    <name evidence="1" type="ORF">A2527_02860</name>
</gene>
<accession>A0A1F6GFY2</accession>
<dbReference type="AlphaFoldDB" id="A0A1F6GFY2"/>
<dbReference type="STRING" id="1817772.A2527_02860"/>
<sequence length="170" mass="19165">MSLIEVSLVLLLVALLLGFALPRFGALFESPVRRDGVAIRDMILRLKKEALLGGVGFKVVLDQPLAQVRVYQQDAEDPELYHEYQHSKLALYELSEGVTLKQVKKNRDQQFQIGFQRLEFDPIFGLESEVFISRAGLVDLFEIELAEGDQRLVLQVADVMGEINLIEPAP</sequence>